<dbReference type="EMBL" id="JACRSY010000016">
    <property type="protein sequence ID" value="MBC8580105.1"/>
    <property type="molecule type" value="Genomic_DNA"/>
</dbReference>
<evidence type="ECO:0000313" key="3">
    <source>
        <dbReference type="Proteomes" id="UP000655830"/>
    </source>
</evidence>
<dbReference type="Gene3D" id="1.10.10.2910">
    <property type="match status" value="1"/>
</dbReference>
<accession>A0A926EJE8</accession>
<dbReference type="RefSeq" id="WP_249332976.1">
    <property type="nucleotide sequence ID" value="NZ_JACRSY010000016.1"/>
</dbReference>
<evidence type="ECO:0000313" key="2">
    <source>
        <dbReference type="EMBL" id="MBC8580105.1"/>
    </source>
</evidence>
<dbReference type="AlphaFoldDB" id="A0A926EJE8"/>
<dbReference type="Proteomes" id="UP000655830">
    <property type="component" value="Unassembled WGS sequence"/>
</dbReference>
<gene>
    <name evidence="2" type="ORF">H8718_11285</name>
</gene>
<comment type="caution">
    <text evidence="2">The sequence shown here is derived from an EMBL/GenBank/DDBJ whole genome shotgun (WGS) entry which is preliminary data.</text>
</comment>
<reference evidence="2" key="1">
    <citation type="submission" date="2020-08" db="EMBL/GenBank/DDBJ databases">
        <title>Genome public.</title>
        <authorList>
            <person name="Liu C."/>
            <person name="Sun Q."/>
        </authorList>
    </citation>
    <scope>NUCLEOTIDE SEQUENCE</scope>
    <source>
        <strain evidence="2">NSJ-12</strain>
    </source>
</reference>
<protein>
    <submittedName>
        <fullName evidence="2">ImmA/IrrE family metallo-endopeptidase</fullName>
    </submittedName>
</protein>
<feature type="domain" description="IrrE N-terminal-like" evidence="1">
    <location>
        <begin position="23"/>
        <end position="105"/>
    </location>
</feature>
<name>A0A926EJE8_9FIRM</name>
<keyword evidence="3" id="KW-1185">Reference proteome</keyword>
<dbReference type="Pfam" id="PF06114">
    <property type="entry name" value="Peptidase_M78"/>
    <property type="match status" value="1"/>
</dbReference>
<dbReference type="InterPro" id="IPR010359">
    <property type="entry name" value="IrrE_HExxH"/>
</dbReference>
<organism evidence="2 3">
    <name type="scientific">Zhenhengia yiwuensis</name>
    <dbReference type="NCBI Taxonomy" id="2763666"/>
    <lineage>
        <taxon>Bacteria</taxon>
        <taxon>Bacillati</taxon>
        <taxon>Bacillota</taxon>
        <taxon>Clostridia</taxon>
        <taxon>Lachnospirales</taxon>
        <taxon>Lachnospiraceae</taxon>
        <taxon>Zhenhengia</taxon>
    </lineage>
</organism>
<proteinExistence type="predicted"/>
<sequence length="115" mass="13489">MGITNAVRKLIEKTGTCDPFRICKELNIIVVKQSLGSETRGLIRKYKRSYIICINSDMDEFHQLRTCCHELGHYVLHKNINTLFLRTCTYLKIDKHEMEAEAFADMMMNELFKNI</sequence>
<evidence type="ECO:0000259" key="1">
    <source>
        <dbReference type="Pfam" id="PF06114"/>
    </source>
</evidence>